<evidence type="ECO:0000256" key="3">
    <source>
        <dbReference type="ARBA" id="ARBA00008290"/>
    </source>
</evidence>
<dbReference type="GO" id="GO:0008441">
    <property type="term" value="F:3'(2'),5'-bisphosphate nucleotidase activity"/>
    <property type="evidence" value="ECO:0007669"/>
    <property type="project" value="UniProtKB-UniRule"/>
</dbReference>
<dbReference type="PRINTS" id="PR00932">
    <property type="entry name" value="AMINO1PTASE"/>
</dbReference>
<dbReference type="InterPro" id="IPR001948">
    <property type="entry name" value="Peptidase_M18"/>
</dbReference>
<feature type="binding site" evidence="15">
    <location>
        <position position="91"/>
    </location>
    <ligand>
        <name>Mg(2+)</name>
        <dbReference type="ChEBI" id="CHEBI:18420"/>
        <label>1</label>
        <note>catalytic</note>
    </ligand>
</feature>
<evidence type="ECO:0000256" key="1">
    <source>
        <dbReference type="ARBA" id="ARBA00001947"/>
    </source>
</evidence>
<gene>
    <name evidence="14" type="primary">cysQ</name>
    <name evidence="16" type="ORF">D8S85_17500</name>
</gene>
<feature type="binding site" evidence="15">
    <location>
        <position position="90"/>
    </location>
    <ligand>
        <name>Mg(2+)</name>
        <dbReference type="ChEBI" id="CHEBI:18420"/>
        <label>2</label>
    </ligand>
</feature>
<keyword evidence="10" id="KW-0862">Zinc</keyword>
<evidence type="ECO:0000313" key="17">
    <source>
        <dbReference type="Proteomes" id="UP000270673"/>
    </source>
</evidence>
<dbReference type="InterPro" id="IPR023358">
    <property type="entry name" value="Peptidase_M18_dom2"/>
</dbReference>
<evidence type="ECO:0000256" key="10">
    <source>
        <dbReference type="ARBA" id="ARBA00022833"/>
    </source>
</evidence>
<feature type="binding site" evidence="15">
    <location>
        <position position="217"/>
    </location>
    <ligand>
        <name>Mg(2+)</name>
        <dbReference type="ChEBI" id="CHEBI:18420"/>
        <label>1</label>
        <note>catalytic</note>
    </ligand>
</feature>
<dbReference type="RefSeq" id="WP_106481566.1">
    <property type="nucleotide sequence ID" value="NZ_CP032819.1"/>
</dbReference>
<feature type="binding site" evidence="14">
    <location>
        <position position="68"/>
    </location>
    <ligand>
        <name>Mg(2+)</name>
        <dbReference type="ChEBI" id="CHEBI:18420"/>
        <label>1</label>
    </ligand>
</feature>
<comment type="similarity">
    <text evidence="3">Belongs to the peptidase M18 family.</text>
</comment>
<dbReference type="KEGG" id="buy:D8S85_17500"/>
<dbReference type="GO" id="GO:0004177">
    <property type="term" value="F:aminopeptidase activity"/>
    <property type="evidence" value="ECO:0007669"/>
    <property type="project" value="UniProtKB-KW"/>
</dbReference>
<keyword evidence="13 14" id="KW-0472">Membrane</keyword>
<dbReference type="EMBL" id="CP032819">
    <property type="protein sequence ID" value="AZS31172.1"/>
    <property type="molecule type" value="Genomic_DNA"/>
</dbReference>
<comment type="function">
    <text evidence="14">Converts adenosine-3',5'-bisphosphate (PAP) to AMP.</text>
</comment>
<evidence type="ECO:0000256" key="14">
    <source>
        <dbReference type="HAMAP-Rule" id="MF_02095"/>
    </source>
</evidence>
<dbReference type="Pfam" id="PF02127">
    <property type="entry name" value="Peptidase_M18"/>
    <property type="match status" value="1"/>
</dbReference>
<keyword evidence="8 14" id="KW-0479">Metal-binding</keyword>
<dbReference type="SUPFAM" id="SSF56655">
    <property type="entry name" value="Carbohydrate phosphatase"/>
    <property type="match status" value="1"/>
</dbReference>
<keyword evidence="7" id="KW-0645">Protease</keyword>
<dbReference type="HAMAP" id="MF_02095">
    <property type="entry name" value="CysQ"/>
    <property type="match status" value="1"/>
</dbReference>
<evidence type="ECO:0000256" key="9">
    <source>
        <dbReference type="ARBA" id="ARBA00022801"/>
    </source>
</evidence>
<name>A0A3Q9IT35_9BACT</name>
<dbReference type="GO" id="GO:0008270">
    <property type="term" value="F:zinc ion binding"/>
    <property type="evidence" value="ECO:0007669"/>
    <property type="project" value="InterPro"/>
</dbReference>
<keyword evidence="12" id="KW-0482">Metalloprotease</keyword>
<comment type="similarity">
    <text evidence="2 14">Belongs to the inositol monophosphatase superfamily. CysQ family.</text>
</comment>
<keyword evidence="6" id="KW-0997">Cell inner membrane</keyword>
<feature type="binding site" evidence="14">
    <location>
        <position position="217"/>
    </location>
    <ligand>
        <name>substrate</name>
    </ligand>
</feature>
<evidence type="ECO:0000313" key="16">
    <source>
        <dbReference type="EMBL" id="AZS31172.1"/>
    </source>
</evidence>
<dbReference type="GO" id="GO:0006790">
    <property type="term" value="P:sulfur compound metabolic process"/>
    <property type="evidence" value="ECO:0007669"/>
    <property type="project" value="InterPro"/>
</dbReference>
<evidence type="ECO:0000256" key="4">
    <source>
        <dbReference type="ARBA" id="ARBA00022438"/>
    </source>
</evidence>
<feature type="binding site" evidence="14">
    <location>
        <position position="90"/>
    </location>
    <ligand>
        <name>Mg(2+)</name>
        <dbReference type="ChEBI" id="CHEBI:18420"/>
        <label>1</label>
    </ligand>
</feature>
<dbReference type="Proteomes" id="UP000270673">
    <property type="component" value="Chromosome"/>
</dbReference>
<dbReference type="Gene3D" id="3.30.540.10">
    <property type="entry name" value="Fructose-1,6-Bisphosphatase, subunit A, domain 1"/>
    <property type="match status" value="1"/>
</dbReference>
<evidence type="ECO:0000256" key="7">
    <source>
        <dbReference type="ARBA" id="ARBA00022670"/>
    </source>
</evidence>
<dbReference type="GO" id="GO:0008237">
    <property type="term" value="F:metallopeptidase activity"/>
    <property type="evidence" value="ECO:0007669"/>
    <property type="project" value="UniProtKB-KW"/>
</dbReference>
<dbReference type="CDD" id="cd05658">
    <property type="entry name" value="M18_DAP"/>
    <property type="match status" value="1"/>
</dbReference>
<reference evidence="16 17" key="1">
    <citation type="submission" date="2018-10" db="EMBL/GenBank/DDBJ databases">
        <title>Butyricimonas faecalis sp. nov., isolated from human faeces and emended description of the genus Butyricimonas.</title>
        <authorList>
            <person name="Le Roy T."/>
            <person name="Van der Smissen P."/>
            <person name="Paquot A."/>
            <person name="Delzenne N."/>
            <person name="Muccioli G."/>
            <person name="Collet J.-F."/>
            <person name="Cani P.D."/>
        </authorList>
    </citation>
    <scope>NUCLEOTIDE SEQUENCE [LARGE SCALE GENOMIC DNA]</scope>
    <source>
        <strain evidence="16 17">H184</strain>
    </source>
</reference>
<dbReference type="PROSITE" id="PS00629">
    <property type="entry name" value="IMP_1"/>
    <property type="match status" value="1"/>
</dbReference>
<dbReference type="GO" id="GO:0005886">
    <property type="term" value="C:plasma membrane"/>
    <property type="evidence" value="ECO:0007669"/>
    <property type="project" value="UniProtKB-SubCell"/>
</dbReference>
<evidence type="ECO:0000256" key="11">
    <source>
        <dbReference type="ARBA" id="ARBA00022842"/>
    </source>
</evidence>
<evidence type="ECO:0000256" key="5">
    <source>
        <dbReference type="ARBA" id="ARBA00022475"/>
    </source>
</evidence>
<dbReference type="OrthoDB" id="9764268at2"/>
<dbReference type="Gene3D" id="2.30.250.10">
    <property type="entry name" value="Aminopeptidase i, Domain 2"/>
    <property type="match status" value="1"/>
</dbReference>
<comment type="subcellular location">
    <subcellularLocation>
        <location evidence="14">Cell membrane</location>
        <topology evidence="14">Peripheral membrane protein</topology>
        <orientation evidence="14">Cytoplasmic side</orientation>
    </subcellularLocation>
</comment>
<dbReference type="Gene3D" id="3.40.190.80">
    <property type="match status" value="1"/>
</dbReference>
<accession>A0A3Q9IT35</accession>
<dbReference type="GO" id="GO:0005737">
    <property type="term" value="C:cytoplasm"/>
    <property type="evidence" value="ECO:0007669"/>
    <property type="project" value="UniProtKB-ARBA"/>
</dbReference>
<dbReference type="PROSITE" id="PS00630">
    <property type="entry name" value="IMP_2"/>
    <property type="match status" value="1"/>
</dbReference>
<dbReference type="InterPro" id="IPR006240">
    <property type="entry name" value="CysQ"/>
</dbReference>
<feature type="binding site" evidence="14">
    <location>
        <position position="88"/>
    </location>
    <ligand>
        <name>Mg(2+)</name>
        <dbReference type="ChEBI" id="CHEBI:18420"/>
        <label>1</label>
    </ligand>
</feature>
<dbReference type="GO" id="GO:0006508">
    <property type="term" value="P:proteolysis"/>
    <property type="evidence" value="ECO:0007669"/>
    <property type="project" value="UniProtKB-KW"/>
</dbReference>
<dbReference type="NCBIfam" id="NF002759">
    <property type="entry name" value="PRK02813.1"/>
    <property type="match status" value="1"/>
</dbReference>
<evidence type="ECO:0000256" key="8">
    <source>
        <dbReference type="ARBA" id="ARBA00022723"/>
    </source>
</evidence>
<dbReference type="SUPFAM" id="SSF53187">
    <property type="entry name" value="Zn-dependent exopeptidases"/>
    <property type="match status" value="1"/>
</dbReference>
<dbReference type="EC" id="3.1.3.7" evidence="14"/>
<evidence type="ECO:0000256" key="15">
    <source>
        <dbReference type="PIRSR" id="PIRSR600760-2"/>
    </source>
</evidence>
<keyword evidence="11 14" id="KW-0460">Magnesium</keyword>
<dbReference type="Pfam" id="PF00459">
    <property type="entry name" value="Inositol_P"/>
    <property type="match status" value="1"/>
</dbReference>
<sequence length="729" mass="81512">MMNWIKVADIQRLIEQAGKLIKEVYDKRNFNVELKGDHTPVTEADKMSSEYITSALKKLYPDIPVISEESSLPAYEEREKWTYAWIIDPLDGTKEFIYRNGRFCINIALLEKGKPVFGMINNVCDGEILWAFASGEKGMVKNGREEIFPNDEEKSSKLRVAVSCFHVTEWELRYVDYLKSLGHEVELVPLGASSKHCMLAKGEVDICPKFGKCSEWDVAAGQVLVEAAGGYVVNAETGGEVCYNKEDMISPPFVMFGKRVYDEIKKGNKTFLDFKAKSVVKNDYLGARRNEIKKQDIMEKQYAKELVEFIHESPTNFHAVANAKKELLGNGYKQLFSGEAWQIEKGGKYFVTKNHSSLFAFEIGSGEIAEEGFKIICAHSDSPTFKIKPNAAMPVAGKYLKLNTEVYGGPIMYTWFDRPLSMAGRVMLRSLNPLKPATQFVNFKRPLMVIPHIAIHFNRAVNDQGNPLSKQKDMLPVIAMINETFEKDNYLVKLIAEEMGVSQDDILDFDLTLYEYEKGCLFGANEEFISSGKLDDLAMAHAGLKAFVASEKCRKTKVLAIFDNEEVGSGTKQGAGSPVLRTIIERIVFGLGGKPEDLYRAIHNSFMISADMAHALHPNYVEKHDPTNHPVINGGPVIKINANQKYITDGDSAAVFKTICKMAGVPCQEFVNHSDMAGGSTLGNILLSQMEMRGVDIGNPMWAMHSVRETGGVLDHAYVIKAFTTFYNI</sequence>
<organism evidence="16 17">
    <name type="scientific">Butyricimonas faecalis</name>
    <dbReference type="NCBI Taxonomy" id="2093856"/>
    <lineage>
        <taxon>Bacteria</taxon>
        <taxon>Pseudomonadati</taxon>
        <taxon>Bacteroidota</taxon>
        <taxon>Bacteroidia</taxon>
        <taxon>Bacteroidales</taxon>
        <taxon>Odoribacteraceae</taxon>
        <taxon>Butyricimonas</taxon>
    </lineage>
</organism>
<comment type="cofactor">
    <cofactor evidence="1">
        <name>Zn(2+)</name>
        <dbReference type="ChEBI" id="CHEBI:29105"/>
    </cofactor>
</comment>
<keyword evidence="9 14" id="KW-0378">Hydrolase</keyword>
<feature type="binding site" evidence="14">
    <location>
        <position position="217"/>
    </location>
    <ligand>
        <name>Mg(2+)</name>
        <dbReference type="ChEBI" id="CHEBI:18420"/>
        <label>2</label>
    </ligand>
</feature>
<dbReference type="AlphaFoldDB" id="A0A3Q9IT35"/>
<feature type="binding site" evidence="14">
    <location>
        <begin position="90"/>
        <end position="93"/>
    </location>
    <ligand>
        <name>substrate</name>
    </ligand>
</feature>
<feature type="binding site" evidence="15">
    <location>
        <position position="68"/>
    </location>
    <ligand>
        <name>Mg(2+)</name>
        <dbReference type="ChEBI" id="CHEBI:18420"/>
        <label>1</label>
        <note>catalytic</note>
    </ligand>
</feature>
<protein>
    <recommendedName>
        <fullName evidence="14">3'(2'),5'-bisphosphate nucleotidase CysQ</fullName>
        <ecNumber evidence="14">3.1.3.7</ecNumber>
    </recommendedName>
    <alternativeName>
        <fullName evidence="14">3'(2'),5-bisphosphonucleoside 3'(2')-phosphohydrolase</fullName>
    </alternativeName>
    <alternativeName>
        <fullName evidence="14">3'-phosphoadenosine 5'-phosphate phosphatase</fullName>
        <shortName evidence="14">PAP phosphatase</shortName>
    </alternativeName>
</protein>
<keyword evidence="5 14" id="KW-1003">Cell membrane</keyword>
<dbReference type="PANTHER" id="PTHR28570:SF3">
    <property type="entry name" value="ASPARTYL AMINOPEPTIDASE"/>
    <property type="match status" value="1"/>
</dbReference>
<comment type="catalytic activity">
    <reaction evidence="14">
        <text>adenosine 3',5'-bisphosphate + H2O = AMP + phosphate</text>
        <dbReference type="Rhea" id="RHEA:10040"/>
        <dbReference type="ChEBI" id="CHEBI:15377"/>
        <dbReference type="ChEBI" id="CHEBI:43474"/>
        <dbReference type="ChEBI" id="CHEBI:58343"/>
        <dbReference type="ChEBI" id="CHEBI:456215"/>
        <dbReference type="EC" id="3.1.3.7"/>
    </reaction>
</comment>
<evidence type="ECO:0000256" key="12">
    <source>
        <dbReference type="ARBA" id="ARBA00023049"/>
    </source>
</evidence>
<dbReference type="SUPFAM" id="SSF101821">
    <property type="entry name" value="Aminopeptidase/glucanase lid domain"/>
    <property type="match status" value="1"/>
</dbReference>
<dbReference type="GO" id="GO:0046854">
    <property type="term" value="P:phosphatidylinositol phosphate biosynthetic process"/>
    <property type="evidence" value="ECO:0007669"/>
    <property type="project" value="InterPro"/>
</dbReference>
<proteinExistence type="inferred from homology"/>
<dbReference type="Gene3D" id="3.40.630.10">
    <property type="entry name" value="Zn peptidases"/>
    <property type="match status" value="1"/>
</dbReference>
<feature type="binding site" evidence="14">
    <location>
        <position position="88"/>
    </location>
    <ligand>
        <name>Mg(2+)</name>
        <dbReference type="ChEBI" id="CHEBI:18420"/>
        <label>2</label>
    </ligand>
</feature>
<comment type="cofactor">
    <cofactor evidence="14 15">
        <name>Mg(2+)</name>
        <dbReference type="ChEBI" id="CHEBI:18420"/>
    </cofactor>
</comment>
<dbReference type="InterPro" id="IPR000760">
    <property type="entry name" value="Inositol_monophosphatase-like"/>
</dbReference>
<dbReference type="PANTHER" id="PTHR28570">
    <property type="entry name" value="ASPARTYL AMINOPEPTIDASE"/>
    <property type="match status" value="1"/>
</dbReference>
<feature type="binding site" evidence="14">
    <location>
        <position position="91"/>
    </location>
    <ligand>
        <name>Mg(2+)</name>
        <dbReference type="ChEBI" id="CHEBI:18420"/>
        <label>2</label>
    </ligand>
</feature>
<dbReference type="GO" id="GO:0000287">
    <property type="term" value="F:magnesium ion binding"/>
    <property type="evidence" value="ECO:0007669"/>
    <property type="project" value="UniProtKB-UniRule"/>
</dbReference>
<dbReference type="CDD" id="cd01638">
    <property type="entry name" value="CysQ"/>
    <property type="match status" value="1"/>
</dbReference>
<evidence type="ECO:0000256" key="6">
    <source>
        <dbReference type="ARBA" id="ARBA00022519"/>
    </source>
</evidence>
<feature type="binding site" evidence="14">
    <location>
        <position position="68"/>
    </location>
    <ligand>
        <name>substrate</name>
    </ligand>
</feature>
<dbReference type="InterPro" id="IPR020550">
    <property type="entry name" value="Inositol_monophosphatase_CS"/>
</dbReference>
<evidence type="ECO:0000256" key="13">
    <source>
        <dbReference type="ARBA" id="ARBA00023136"/>
    </source>
</evidence>
<evidence type="ECO:0000256" key="2">
    <source>
        <dbReference type="ARBA" id="ARBA00005289"/>
    </source>
</evidence>
<keyword evidence="4 16" id="KW-0031">Aminopeptidase</keyword>
<keyword evidence="17" id="KW-1185">Reference proteome</keyword>
<feature type="binding site" evidence="15">
    <location>
        <position position="88"/>
    </location>
    <ligand>
        <name>Mg(2+)</name>
        <dbReference type="ChEBI" id="CHEBI:18420"/>
        <label>1</label>
        <note>catalytic</note>
    </ligand>
</feature>
<dbReference type="InterPro" id="IPR020583">
    <property type="entry name" value="Inositol_monoP_metal-BS"/>
</dbReference>